<dbReference type="SUPFAM" id="SSF56024">
    <property type="entry name" value="Phospholipase D/nuclease"/>
    <property type="match status" value="1"/>
</dbReference>
<protein>
    <recommendedName>
        <fullName evidence="11">CDP-diacylglycerol--glycerol-3-phosphate 3-phosphatidyltransferase</fullName>
        <ecNumber evidence="11">2.7.8.5</ecNumber>
    </recommendedName>
</protein>
<keyword evidence="5 11" id="KW-0808">Transferase</keyword>
<comment type="pathway">
    <text evidence="2 11">Phospholipid metabolism; phosphatidylglycerol biosynthesis; phosphatidylglycerol from CDP-diacylglycerol: step 1/2.</text>
</comment>
<evidence type="ECO:0000256" key="8">
    <source>
        <dbReference type="ARBA" id="ARBA00023209"/>
    </source>
</evidence>
<dbReference type="PANTHER" id="PTHR12586">
    <property type="entry name" value="CDP-DIACYLGLYCEROL--SERINE O-PHOSPHATIDYLTRANSFERASE"/>
    <property type="match status" value="1"/>
</dbReference>
<evidence type="ECO:0000259" key="12">
    <source>
        <dbReference type="PROSITE" id="PS50035"/>
    </source>
</evidence>
<keyword evidence="4 11" id="KW-0444">Lipid biosynthesis</keyword>
<comment type="function">
    <text evidence="1 11">Functions in the biosynthesis of the anionic phospholipids phosphatidylglycerol and cardiolipin.</text>
</comment>
<evidence type="ECO:0000256" key="11">
    <source>
        <dbReference type="RuleBase" id="RU365024"/>
    </source>
</evidence>
<dbReference type="EC" id="2.7.8.5" evidence="11"/>
<keyword evidence="7 11" id="KW-0443">Lipid metabolism</keyword>
<keyword evidence="13" id="KW-1185">Reference proteome</keyword>
<dbReference type="GO" id="GO:0005524">
    <property type="term" value="F:ATP binding"/>
    <property type="evidence" value="ECO:0007669"/>
    <property type="project" value="UniProtKB-KW"/>
</dbReference>
<dbReference type="GO" id="GO:0008444">
    <property type="term" value="F:CDP-diacylglycerol-glycerol-3-phosphate 3-phosphatidyltransferase activity"/>
    <property type="evidence" value="ECO:0007669"/>
    <property type="project" value="UniProtKB-EC"/>
</dbReference>
<evidence type="ECO:0000256" key="2">
    <source>
        <dbReference type="ARBA" id="ARBA00005042"/>
    </source>
</evidence>
<dbReference type="KEGG" id="goe:100906740"/>
<dbReference type="RefSeq" id="XP_003742724.2">
    <property type="nucleotide sequence ID" value="XM_003742676.3"/>
</dbReference>
<dbReference type="Gene3D" id="3.30.870.10">
    <property type="entry name" value="Endonuclease Chain A"/>
    <property type="match status" value="2"/>
</dbReference>
<keyword evidence="6" id="KW-0677">Repeat</keyword>
<evidence type="ECO:0000313" key="13">
    <source>
        <dbReference type="Proteomes" id="UP000694867"/>
    </source>
</evidence>
<dbReference type="InterPro" id="IPR001736">
    <property type="entry name" value="PLipase_D/transphosphatidylase"/>
</dbReference>
<dbReference type="CDD" id="cd09137">
    <property type="entry name" value="PLDc_PGS1_euk_2"/>
    <property type="match status" value="1"/>
</dbReference>
<dbReference type="InterPro" id="IPR016270">
    <property type="entry name" value="PGS1"/>
</dbReference>
<dbReference type="PIRSF" id="PIRSF000850">
    <property type="entry name" value="Phospholipase_D_PSS"/>
    <property type="match status" value="1"/>
</dbReference>
<name>A0AAJ6QSY0_9ACAR</name>
<comment type="catalytic activity">
    <reaction evidence="10 11">
        <text>a CDP-1,2-diacyl-sn-glycerol + sn-glycerol 3-phosphate = a 1,2-diacyl-sn-glycero-3-phospho-(1'-sn-glycero-3'-phosphate) + CMP + H(+)</text>
        <dbReference type="Rhea" id="RHEA:12593"/>
        <dbReference type="ChEBI" id="CHEBI:15378"/>
        <dbReference type="ChEBI" id="CHEBI:57597"/>
        <dbReference type="ChEBI" id="CHEBI:58332"/>
        <dbReference type="ChEBI" id="CHEBI:60110"/>
        <dbReference type="ChEBI" id="CHEBI:60377"/>
        <dbReference type="EC" id="2.7.8.5"/>
    </reaction>
</comment>
<evidence type="ECO:0000256" key="3">
    <source>
        <dbReference type="ARBA" id="ARBA00010682"/>
    </source>
</evidence>
<keyword evidence="11" id="KW-0547">Nucleotide-binding</keyword>
<dbReference type="AlphaFoldDB" id="A0AAJ6QSY0"/>
<evidence type="ECO:0000256" key="5">
    <source>
        <dbReference type="ARBA" id="ARBA00022679"/>
    </source>
</evidence>
<dbReference type="PANTHER" id="PTHR12586:SF1">
    <property type="entry name" value="CDP-DIACYLGLYCEROL--GLYCEROL-3-PHOSPHATE 3-PHOSPHATIDYLTRANSFERASE, MITOCHONDRIAL"/>
    <property type="match status" value="1"/>
</dbReference>
<dbReference type="PROSITE" id="PS50035">
    <property type="entry name" value="PLD"/>
    <property type="match status" value="1"/>
</dbReference>
<evidence type="ECO:0000256" key="6">
    <source>
        <dbReference type="ARBA" id="ARBA00022737"/>
    </source>
</evidence>
<evidence type="ECO:0000256" key="7">
    <source>
        <dbReference type="ARBA" id="ARBA00023098"/>
    </source>
</evidence>
<keyword evidence="11" id="KW-0067">ATP-binding</keyword>
<proteinExistence type="inferred from homology"/>
<keyword evidence="9 11" id="KW-1208">Phospholipid metabolism</keyword>
<dbReference type="GO" id="GO:0005739">
    <property type="term" value="C:mitochondrion"/>
    <property type="evidence" value="ECO:0007669"/>
    <property type="project" value="UniProtKB-SubCell"/>
</dbReference>
<sequence>MPNNIAYHQQVGDRSELAVYEDRSADSIRLVEYHEMAWLCHSSSMGVLNEFRWLSKFGPVFGIHGKNVQIISEPCQFYKTLNSLALESEKRIVLAALYLGTGALEQNLVQNIRSAIQNEPHSLQLTVLLDCTRASRGADVSSRTMLTPLIGEFGPRVQVALYHSPRLRGLLRWLLPQKWNEIVGLQHIKVYVFDNNVLLSGANLSDQYFEKRQDRYFLFRDSPELADYYTNLVKSIGRVSFRLDASNQLSFTNDQDVHPYLHSLGKFVSYSKQLLAEFTEPNDSFDTAGPYDTHVYPLVQMSQLQVGNDLIVTTRLLESFTEGSRVKLATGYFNLIPEYEELITNGRAAYDILTAHPKANSFYEAPGAMYYIPAMYTLLLKMFFTKSAPARSRVKLWEYERKHWTFHGKGLWYYAPGQLRPNLTMIGSPNFGFRSAGRDLESQVVIVTENEDLRNRLEAEQGNIFEPANKVSKQTFEEKERSVPMWLHIVTKFCRSLF</sequence>
<keyword evidence="11" id="KW-0496">Mitochondrion</keyword>
<evidence type="ECO:0000256" key="10">
    <source>
        <dbReference type="ARBA" id="ARBA00048586"/>
    </source>
</evidence>
<dbReference type="Proteomes" id="UP000694867">
    <property type="component" value="Unplaced"/>
</dbReference>
<feature type="domain" description="PLD phosphodiesterase" evidence="12">
    <location>
        <begin position="182"/>
        <end position="208"/>
    </location>
</feature>
<comment type="subcellular location">
    <subcellularLocation>
        <location evidence="11">Mitochondrion</location>
    </subcellularLocation>
</comment>
<evidence type="ECO:0000256" key="4">
    <source>
        <dbReference type="ARBA" id="ARBA00022516"/>
    </source>
</evidence>
<dbReference type="CDD" id="cd09135">
    <property type="entry name" value="PLDc_PGS1_euk_1"/>
    <property type="match status" value="1"/>
</dbReference>
<keyword evidence="8 11" id="KW-0594">Phospholipid biosynthesis</keyword>
<evidence type="ECO:0000256" key="1">
    <source>
        <dbReference type="ARBA" id="ARBA00003537"/>
    </source>
</evidence>
<dbReference type="GO" id="GO:0032049">
    <property type="term" value="P:cardiolipin biosynthetic process"/>
    <property type="evidence" value="ECO:0007669"/>
    <property type="project" value="InterPro"/>
</dbReference>
<organism evidence="13 14">
    <name type="scientific">Galendromus occidentalis</name>
    <name type="common">western predatory mite</name>
    <dbReference type="NCBI Taxonomy" id="34638"/>
    <lineage>
        <taxon>Eukaryota</taxon>
        <taxon>Metazoa</taxon>
        <taxon>Ecdysozoa</taxon>
        <taxon>Arthropoda</taxon>
        <taxon>Chelicerata</taxon>
        <taxon>Arachnida</taxon>
        <taxon>Acari</taxon>
        <taxon>Parasitiformes</taxon>
        <taxon>Mesostigmata</taxon>
        <taxon>Gamasina</taxon>
        <taxon>Phytoseioidea</taxon>
        <taxon>Phytoseiidae</taxon>
        <taxon>Typhlodrominae</taxon>
        <taxon>Galendromus</taxon>
    </lineage>
</organism>
<comment type="similarity">
    <text evidence="3 11">Belongs to the CDP-alcohol phosphatidyltransferase class-II family.</text>
</comment>
<gene>
    <name evidence="14" type="primary">LOC100906740</name>
</gene>
<evidence type="ECO:0000313" key="14">
    <source>
        <dbReference type="RefSeq" id="XP_003742724.2"/>
    </source>
</evidence>
<dbReference type="GeneID" id="100906740"/>
<accession>A0AAJ6QSY0</accession>
<evidence type="ECO:0000256" key="9">
    <source>
        <dbReference type="ARBA" id="ARBA00023264"/>
    </source>
</evidence>
<reference evidence="14" key="1">
    <citation type="submission" date="2025-08" db="UniProtKB">
        <authorList>
            <consortium name="RefSeq"/>
        </authorList>
    </citation>
    <scope>IDENTIFICATION</scope>
</reference>